<name>A0AA38I0P6_9CUCU</name>
<feature type="region of interest" description="Disordered" evidence="1">
    <location>
        <begin position="1"/>
        <end position="46"/>
    </location>
</feature>
<dbReference type="AlphaFoldDB" id="A0AA38I0P6"/>
<comment type="caution">
    <text evidence="3">The sequence shown here is derived from an EMBL/GenBank/DDBJ whole genome shotgun (WGS) entry which is preliminary data.</text>
</comment>
<proteinExistence type="predicted"/>
<dbReference type="PANTHER" id="PTHR46497:SF1">
    <property type="entry name" value="THIOREDOXIN DOMAIN-CONTAINING PROTEIN 11"/>
    <property type="match status" value="1"/>
</dbReference>
<dbReference type="Gene3D" id="3.40.30.10">
    <property type="entry name" value="Glutaredoxin"/>
    <property type="match status" value="2"/>
</dbReference>
<accession>A0AA38I0P6</accession>
<dbReference type="Proteomes" id="UP001168821">
    <property type="component" value="Unassembled WGS sequence"/>
</dbReference>
<evidence type="ECO:0000256" key="1">
    <source>
        <dbReference type="SAM" id="MobiDB-lite"/>
    </source>
</evidence>
<gene>
    <name evidence="3" type="ORF">Zmor_024682</name>
</gene>
<protein>
    <recommendedName>
        <fullName evidence="2">Thioredoxin domain-containing protein</fullName>
    </recommendedName>
</protein>
<dbReference type="InterPro" id="IPR036249">
    <property type="entry name" value="Thioredoxin-like_sf"/>
</dbReference>
<keyword evidence="4" id="KW-1185">Reference proteome</keyword>
<evidence type="ECO:0000259" key="2">
    <source>
        <dbReference type="Pfam" id="PF00085"/>
    </source>
</evidence>
<reference evidence="3" key="1">
    <citation type="journal article" date="2023" name="G3 (Bethesda)">
        <title>Whole genome assemblies of Zophobas morio and Tenebrio molitor.</title>
        <authorList>
            <person name="Kaur S."/>
            <person name="Stinson S.A."/>
            <person name="diCenzo G.C."/>
        </authorList>
    </citation>
    <scope>NUCLEOTIDE SEQUENCE</scope>
    <source>
        <tissue evidence="3">Head and legs</tissue>
    </source>
</reference>
<evidence type="ECO:0000313" key="4">
    <source>
        <dbReference type="Proteomes" id="UP001168821"/>
    </source>
</evidence>
<dbReference type="Pfam" id="PF00085">
    <property type="entry name" value="Thioredoxin"/>
    <property type="match status" value="1"/>
</dbReference>
<dbReference type="PANTHER" id="PTHR46497">
    <property type="entry name" value="THIOREDOXIN DOMAIN-CONTAINING PROTEIN 11"/>
    <property type="match status" value="1"/>
</dbReference>
<feature type="domain" description="Thioredoxin" evidence="2">
    <location>
        <begin position="584"/>
        <end position="663"/>
    </location>
</feature>
<evidence type="ECO:0000313" key="3">
    <source>
        <dbReference type="EMBL" id="KAJ3647148.1"/>
    </source>
</evidence>
<sequence length="777" mass="88268">MSSPLQEPDLNTSPTPDPGTTDNNDPSAVCTDSDSDTDGPEPDAPRPTLVLKMLSLLKELSIMALVALAYAALTNERPPKVSKSPAAYPFFPRDSHVTDWYKGQITAAIEEARASDLAFVMFYAPWDAESQNARRELELAAKYLHEKVAFAAVNCWQPGSECKRQYSKVYKWPVLIAYPTHGRGIQYNGPLEAFHMIRFLLNMCQPLVRPDKLDDHMGKHNIVVSANINVLPGSYDYAVFYATALRFLERDPFRDTVFAVFPQKYDDEGSIFLHNWNGTIKYDGEWSPDSIAQWIVMNSHHLTGWVTPTGMKSVTLATFMQPGPTLILFTPKNPLVRENDYYDMLREIAHEYFNCETETYVSTRLKLITAERTRNKENYYKLKNKCLNRHTPARRGVITNLSNIWTNTTFRDICNCVSSAPIYTPCPKSDTSVSVPDKLSPNQLQKAVREEECHNFLLAEKYAPPIFERRGVEGGANVTGLACATNSSLKFVAIDSLRFFQFAERLGLDLSKSEDKSGVVVVNEKMETHHVMTANISSANLRSYVHNFTQKTLSRSLRSKVYINASEHVYPHSNCSKREQFCLMELSSENFLSTILQRNKVVLVFYYSKQCSFCNGIGYMFLTVAKLLVGVDDIIFARIDGESNLLPWEYTMESYPTILFLPAYGKSESRTFPKNLPITVPNLIGFLLTNVEPVLKLKTMWSICCQTKFAAEKGQCLASLRMETLSIIGRTLREWRISAQKQKILYKLQVLKHLHLLFAHSPEDHVQIRTYLNKLRG</sequence>
<dbReference type="InterPro" id="IPR013766">
    <property type="entry name" value="Thioredoxin_domain"/>
</dbReference>
<dbReference type="SUPFAM" id="SSF52833">
    <property type="entry name" value="Thioredoxin-like"/>
    <property type="match status" value="2"/>
</dbReference>
<feature type="compositionally biased region" description="Polar residues" evidence="1">
    <location>
        <begin position="1"/>
        <end position="32"/>
    </location>
</feature>
<organism evidence="3 4">
    <name type="scientific">Zophobas morio</name>
    <dbReference type="NCBI Taxonomy" id="2755281"/>
    <lineage>
        <taxon>Eukaryota</taxon>
        <taxon>Metazoa</taxon>
        <taxon>Ecdysozoa</taxon>
        <taxon>Arthropoda</taxon>
        <taxon>Hexapoda</taxon>
        <taxon>Insecta</taxon>
        <taxon>Pterygota</taxon>
        <taxon>Neoptera</taxon>
        <taxon>Endopterygota</taxon>
        <taxon>Coleoptera</taxon>
        <taxon>Polyphaga</taxon>
        <taxon>Cucujiformia</taxon>
        <taxon>Tenebrionidae</taxon>
        <taxon>Zophobas</taxon>
    </lineage>
</organism>
<dbReference type="EMBL" id="JALNTZ010000007">
    <property type="protein sequence ID" value="KAJ3647148.1"/>
    <property type="molecule type" value="Genomic_DNA"/>
</dbReference>
<dbReference type="InterPro" id="IPR052792">
    <property type="entry name" value="Thioredoxin_dom-contain_11"/>
</dbReference>